<dbReference type="InterPro" id="IPR004044">
    <property type="entry name" value="KH_dom_type_2"/>
</dbReference>
<reference evidence="16 17" key="1">
    <citation type="submission" date="2013-09" db="EMBL/GenBank/DDBJ databases">
        <title>Whole genome sequencing of Halarchaeum acidiphilum strain MH1-52-1.</title>
        <authorList>
            <person name="Shimane Y."/>
            <person name="Minegishi H."/>
            <person name="Nishi S."/>
            <person name="Echigo A."/>
            <person name="Shuto A."/>
            <person name="Konishi M."/>
            <person name="Ito T."/>
            <person name="Ohkuma M."/>
            <person name="Ohta Y."/>
            <person name="Nagano Y."/>
            <person name="Tsubouchi T."/>
            <person name="Mori K."/>
            <person name="Usui K."/>
            <person name="Kamekura M."/>
            <person name="Usami R."/>
            <person name="Takaki Y."/>
            <person name="Hatada Y."/>
        </authorList>
    </citation>
    <scope>NUCLEOTIDE SEQUENCE [LARGE SCALE GENOMIC DNA]</scope>
    <source>
        <strain evidence="16 17">JCM 16109</strain>
    </source>
</reference>
<feature type="binding site" evidence="12">
    <location>
        <position position="287"/>
    </location>
    <ligand>
        <name>Zn(2+)</name>
        <dbReference type="ChEBI" id="CHEBI:29105"/>
        <label>1</label>
    </ligand>
</feature>
<dbReference type="GO" id="GO:0003723">
    <property type="term" value="F:RNA binding"/>
    <property type="evidence" value="ECO:0007669"/>
    <property type="project" value="UniProtKB-UniRule"/>
</dbReference>
<feature type="binding site" evidence="12">
    <location>
        <position position="647"/>
    </location>
    <ligand>
        <name>Zn(2+)</name>
        <dbReference type="ChEBI" id="CHEBI:29105"/>
        <label>2</label>
    </ligand>
</feature>
<dbReference type="SUPFAM" id="SSF54814">
    <property type="entry name" value="Prokaryotic type KH domain (KH-domain type II)"/>
    <property type="match status" value="1"/>
</dbReference>
<evidence type="ECO:0000256" key="6">
    <source>
        <dbReference type="ARBA" id="ARBA00022833"/>
    </source>
</evidence>
<dbReference type="Pfam" id="PF00753">
    <property type="entry name" value="Lactamase_B"/>
    <property type="match status" value="1"/>
</dbReference>
<evidence type="ECO:0000256" key="8">
    <source>
        <dbReference type="ARBA" id="ARBA00022884"/>
    </source>
</evidence>
<accession>U2YDY9</accession>
<feature type="binding site" evidence="12">
    <location>
        <position position="372"/>
    </location>
    <ligand>
        <name>Zn(2+)</name>
        <dbReference type="ChEBI" id="CHEBI:29105"/>
        <label>1</label>
    </ligand>
</feature>
<dbReference type="PROSITE" id="PS50084">
    <property type="entry name" value="KH_TYPE_1"/>
    <property type="match status" value="1"/>
</dbReference>
<dbReference type="CDD" id="cd22532">
    <property type="entry name" value="KH-II_CPSF_arch_rpt1"/>
    <property type="match status" value="1"/>
</dbReference>
<dbReference type="GO" id="GO:0004521">
    <property type="term" value="F:RNA endonuclease activity"/>
    <property type="evidence" value="ECO:0007669"/>
    <property type="project" value="UniProtKB-UniRule"/>
</dbReference>
<dbReference type="GO" id="GO:0003677">
    <property type="term" value="F:DNA binding"/>
    <property type="evidence" value="ECO:0007669"/>
    <property type="project" value="UniProtKB-KW"/>
</dbReference>
<evidence type="ECO:0000256" key="9">
    <source>
        <dbReference type="ARBA" id="ARBA00023015"/>
    </source>
</evidence>
<dbReference type="CDD" id="cd02410">
    <property type="entry name" value="KH-II_CPSF_arch_rpt2"/>
    <property type="match status" value="1"/>
</dbReference>
<keyword evidence="7 12" id="KW-0269">Exonuclease</keyword>
<dbReference type="InterPro" id="IPR004087">
    <property type="entry name" value="KH_dom"/>
</dbReference>
<evidence type="ECO:0000256" key="7">
    <source>
        <dbReference type="ARBA" id="ARBA00022839"/>
    </source>
</evidence>
<dbReference type="SMART" id="SM00849">
    <property type="entry name" value="Lactamase_B"/>
    <property type="match status" value="1"/>
</dbReference>
<dbReference type="GO" id="GO:0008270">
    <property type="term" value="F:zinc ion binding"/>
    <property type="evidence" value="ECO:0007669"/>
    <property type="project" value="UniProtKB-UniRule"/>
</dbReference>
<evidence type="ECO:0000256" key="4">
    <source>
        <dbReference type="ARBA" id="ARBA00022759"/>
    </source>
</evidence>
<evidence type="ECO:0000256" key="5">
    <source>
        <dbReference type="ARBA" id="ARBA00022801"/>
    </source>
</evidence>
<dbReference type="EC" id="3.1.-.-" evidence="12"/>
<keyword evidence="8 12" id="KW-0694">RNA-binding</keyword>
<proteinExistence type="inferred from homology"/>
<feature type="binding site" evidence="12">
    <location>
        <position position="285"/>
    </location>
    <ligand>
        <name>Zn(2+)</name>
        <dbReference type="ChEBI" id="CHEBI:29105"/>
        <label>1</label>
    </ligand>
</feature>
<evidence type="ECO:0000313" key="16">
    <source>
        <dbReference type="EMBL" id="GAD51926.1"/>
    </source>
</evidence>
<feature type="region of interest" description="KHa" evidence="12">
    <location>
        <begin position="46"/>
        <end position="113"/>
    </location>
</feature>
<dbReference type="InterPro" id="IPR011108">
    <property type="entry name" value="RMMBL"/>
</dbReference>
<dbReference type="InterPro" id="IPR019975">
    <property type="entry name" value="aCPSF1"/>
</dbReference>
<evidence type="ECO:0000259" key="15">
    <source>
        <dbReference type="SMART" id="SM01027"/>
    </source>
</evidence>
<evidence type="ECO:0000256" key="11">
    <source>
        <dbReference type="ARBA" id="ARBA00023163"/>
    </source>
</evidence>
<comment type="similarity">
    <text evidence="12">Belongs to the metallo-beta-lactamase superfamily. RNA-metabolizing metallo-beta-lactamase-like family. FttA subfamily.</text>
</comment>
<dbReference type="Proteomes" id="UP000016986">
    <property type="component" value="Unassembled WGS sequence"/>
</dbReference>
<keyword evidence="2 12" id="KW-0540">Nuclease</keyword>
<dbReference type="PANTHER" id="PTHR11203:SF51">
    <property type="entry name" value="CLEAVAGE AND POLYADENYLATION SPECIFICITY FACTOR"/>
    <property type="match status" value="1"/>
</dbReference>
<feature type="region of interest" description="Metallo-beta-lactamase N-terminus" evidence="12">
    <location>
        <begin position="222"/>
        <end position="426"/>
    </location>
</feature>
<feature type="domain" description="K Homology" evidence="13">
    <location>
        <begin position="139"/>
        <end position="206"/>
    </location>
</feature>
<feature type="binding site" evidence="12">
    <location>
        <position position="395"/>
    </location>
    <ligand>
        <name>Zn(2+)</name>
        <dbReference type="ChEBI" id="CHEBI:29105"/>
        <label>2</label>
    </ligand>
</feature>
<dbReference type="InterPro" id="IPR022712">
    <property type="entry name" value="Beta_Casp"/>
</dbReference>
<gene>
    <name evidence="12" type="primary">fttA</name>
    <name evidence="16" type="ORF">MBEHAL_0686</name>
</gene>
<comment type="cofactor">
    <cofactor evidence="12">
        <name>Zn(2+)</name>
        <dbReference type="ChEBI" id="CHEBI:29105"/>
    </cofactor>
    <text evidence="12">Binds 2 Zn(2+) ions, which are required for nuclease activity.</text>
</comment>
<dbReference type="InterPro" id="IPR015946">
    <property type="entry name" value="KH_dom-like_a/b"/>
</dbReference>
<comment type="caution">
    <text evidence="16">The sequence shown here is derived from an EMBL/GenBank/DDBJ whole genome shotgun (WGS) entry which is preliminary data.</text>
</comment>
<dbReference type="Gene3D" id="3.30.300.230">
    <property type="match status" value="1"/>
</dbReference>
<dbReference type="InterPro" id="IPR009019">
    <property type="entry name" value="KH_sf_prok-type"/>
</dbReference>
<evidence type="ECO:0000256" key="2">
    <source>
        <dbReference type="ARBA" id="ARBA00022722"/>
    </source>
</evidence>
<organism evidence="16 17">
    <name type="scientific">Halarchaeum acidiphilum MH1-52-1</name>
    <dbReference type="NCBI Taxonomy" id="1261545"/>
    <lineage>
        <taxon>Archaea</taxon>
        <taxon>Methanobacteriati</taxon>
        <taxon>Methanobacteriota</taxon>
        <taxon>Stenosarchaea group</taxon>
        <taxon>Halobacteria</taxon>
        <taxon>Halobacteriales</taxon>
        <taxon>Halobacteriaceae</taxon>
    </lineage>
</organism>
<feature type="region of interest" description="KHb" evidence="12">
    <location>
        <begin position="114"/>
        <end position="181"/>
    </location>
</feature>
<evidence type="ECO:0000256" key="12">
    <source>
        <dbReference type="HAMAP-Rule" id="MF_00870"/>
    </source>
</evidence>
<feature type="region of interest" description="Metallo-beta-lactamase C-terminus" evidence="12">
    <location>
        <begin position="622"/>
        <end position="680"/>
    </location>
</feature>
<feature type="binding site" evidence="12">
    <location>
        <position position="395"/>
    </location>
    <ligand>
        <name>Zn(2+)</name>
        <dbReference type="ChEBI" id="CHEBI:29105"/>
        <label>1</label>
    </ligand>
</feature>
<evidence type="ECO:0000256" key="10">
    <source>
        <dbReference type="ARBA" id="ARBA00023125"/>
    </source>
</evidence>
<dbReference type="SMART" id="SM01027">
    <property type="entry name" value="Beta-Casp"/>
    <property type="match status" value="1"/>
</dbReference>
<dbReference type="SMART" id="SM00322">
    <property type="entry name" value="KH"/>
    <property type="match status" value="1"/>
</dbReference>
<evidence type="ECO:0000259" key="14">
    <source>
        <dbReference type="SMART" id="SM00849"/>
    </source>
</evidence>
<comment type="subunit">
    <text evidence="12">Homodimer. Interacts with RNA polymerase (RNAP), interacts with the Spt4-Spt5 complex.</text>
</comment>
<name>U2YDY9_9EURY</name>
<dbReference type="GO" id="GO:0006353">
    <property type="term" value="P:DNA-templated transcription termination"/>
    <property type="evidence" value="ECO:0007669"/>
    <property type="project" value="UniProtKB-UniRule"/>
</dbReference>
<comment type="function">
    <text evidence="12">Terminates transcription on the whole genome. Termination is linked to FttA-mediated RNA cleavage and does not require NTP hydrolysis. Cleaves endonucleolytically at the RNA exit channel of RNA polymerase (RNAP); the 5'-3' exonuclease activity of this protein degrades the nascent RNA released from RNAP.</text>
</comment>
<evidence type="ECO:0000256" key="1">
    <source>
        <dbReference type="ARBA" id="ARBA00022472"/>
    </source>
</evidence>
<sequence length="680" mass="76483">MERPHHYDVISRPVTEHGTRPGRFARAVTAPGRQTKPATFTMSSVDTQLEELKQTITDEIPPDISVTEVKYEGPELVVYTRDPKKFAENGDLIRRLASQLRKRITVRPDPDVLSPAREAREEIMDVIPEDAGVTDLDFHEDTGEVVIEANKPGMVIGRHGSTLREITQRSGWTPEVVRTPPIESSTVRNVRNFLKTERDDRRDILEKVGRQIHREEMSDDEYVRITTLGCCREVGRASFILSTPETRVLIDCGDKPGSEDEVPYLQVSEALGAGANTIDAVVLTHAHLDHSAFIPLLFKYGYDGPIYCTEPTRDLMGLLTLDYLDVAAKEGRTPPYDSEMVREAIKHCITLDYGDVTDIAPDVKLTFHNAGHILGSAVSHFHIGDGLYNVAFSGDIHYEDTRLFNGAVNDFPRVETLVLESTYGGRNDYQTDQEDSERKLIELINETYEDGGKVVIPAFAVGRSQELMLVLEEAMRNDKIPTMPIHLDGMIWEATAIHTTYPEFLRDDLQERIFHEDENPFLAEQFNHIDGGEDERMDVAEGEECIVLSTSGMVTGGPIMSWLEHLGPQGDNQMVFVGYQAQGTMGRRIQSGWDEIPIGREGGRTQHLQLNMDVATVDGFSGHADRQGLENFVRTMNPRPEKVLCVHGDERSAQDLSSALYHDYNMRTFAPKNLETFRFL</sequence>
<evidence type="ECO:0000256" key="3">
    <source>
        <dbReference type="ARBA" id="ARBA00022723"/>
    </source>
</evidence>
<keyword evidence="9 12" id="KW-0805">Transcription regulation</keyword>
<feature type="binding site" evidence="12">
    <location>
        <position position="289"/>
    </location>
    <ligand>
        <name>Zn(2+)</name>
        <dbReference type="ChEBI" id="CHEBI:29105"/>
        <label>2</label>
    </ligand>
</feature>
<dbReference type="GO" id="GO:0004532">
    <property type="term" value="F:RNA exonuclease activity"/>
    <property type="evidence" value="ECO:0007669"/>
    <property type="project" value="UniProtKB-UniRule"/>
</dbReference>
<dbReference type="InterPro" id="IPR036866">
    <property type="entry name" value="RibonucZ/Hydroxyglut_hydro"/>
</dbReference>
<protein>
    <recommendedName>
        <fullName evidence="12">Transcription termination factor FttA</fullName>
        <ecNumber evidence="12">3.1.-.-</ecNumber>
    </recommendedName>
</protein>
<dbReference type="InterPro" id="IPR033769">
    <property type="entry name" value="TffA_KH"/>
</dbReference>
<keyword evidence="5 12" id="KW-0378">Hydrolase</keyword>
<keyword evidence="3 12" id="KW-0479">Metal-binding</keyword>
<dbReference type="AlphaFoldDB" id="U2YDY9"/>
<dbReference type="PANTHER" id="PTHR11203">
    <property type="entry name" value="CLEAVAGE AND POLYADENYLATION SPECIFICITY FACTOR FAMILY MEMBER"/>
    <property type="match status" value="1"/>
</dbReference>
<feature type="domain" description="Beta-Casp" evidence="15">
    <location>
        <begin position="464"/>
        <end position="589"/>
    </location>
</feature>
<dbReference type="CDD" id="cd16295">
    <property type="entry name" value="TTHA0252-CPSF-like_MBL-fold"/>
    <property type="match status" value="1"/>
</dbReference>
<evidence type="ECO:0000313" key="17">
    <source>
        <dbReference type="Proteomes" id="UP000016986"/>
    </source>
</evidence>
<keyword evidence="17" id="KW-1185">Reference proteome</keyword>
<dbReference type="Gene3D" id="3.40.50.10890">
    <property type="match status" value="1"/>
</dbReference>
<dbReference type="Pfam" id="PF17214">
    <property type="entry name" value="KH_TffA"/>
    <property type="match status" value="1"/>
</dbReference>
<dbReference type="Gene3D" id="3.60.15.10">
    <property type="entry name" value="Ribonuclease Z/Hydroxyacylglutathione hydrolase-like"/>
    <property type="match status" value="1"/>
</dbReference>
<dbReference type="NCBIfam" id="TIGR03675">
    <property type="entry name" value="arCOG00543"/>
    <property type="match status" value="1"/>
</dbReference>
<comment type="caution">
    <text evidence="12">Lacks conserved residue(s) required for the propagation of feature annotation.</text>
</comment>
<feature type="binding site" evidence="12">
    <location>
        <position position="290"/>
    </location>
    <ligand>
        <name>Zn(2+)</name>
        <dbReference type="ChEBI" id="CHEBI:29105"/>
        <label>2</label>
    </ligand>
</feature>
<feature type="domain" description="Metallo-beta-lactamase" evidence="14">
    <location>
        <begin position="235"/>
        <end position="459"/>
    </location>
</feature>
<keyword evidence="4 12" id="KW-0255">Endonuclease</keyword>
<dbReference type="Pfam" id="PF07650">
    <property type="entry name" value="KH_2"/>
    <property type="match status" value="1"/>
</dbReference>
<dbReference type="eggNOG" id="arCOG00543">
    <property type="taxonomic scope" value="Archaea"/>
</dbReference>
<dbReference type="InterPro" id="IPR001279">
    <property type="entry name" value="Metallo-B-lactamas"/>
</dbReference>
<evidence type="ECO:0000259" key="13">
    <source>
        <dbReference type="SMART" id="SM00322"/>
    </source>
</evidence>
<dbReference type="SUPFAM" id="SSF56281">
    <property type="entry name" value="Metallo-hydrolase/oxidoreductase"/>
    <property type="match status" value="1"/>
</dbReference>
<dbReference type="InterPro" id="IPR050698">
    <property type="entry name" value="MBL"/>
</dbReference>
<dbReference type="EMBL" id="BATA01000011">
    <property type="protein sequence ID" value="GAD51926.1"/>
    <property type="molecule type" value="Genomic_DNA"/>
</dbReference>
<keyword evidence="10 12" id="KW-0238">DNA-binding</keyword>
<dbReference type="Pfam" id="PF07521">
    <property type="entry name" value="RMMBL"/>
    <property type="match status" value="1"/>
</dbReference>
<dbReference type="HAMAP" id="MF_00870">
    <property type="entry name" value="FttA"/>
    <property type="match status" value="1"/>
</dbReference>
<dbReference type="Gene3D" id="3.30.300.20">
    <property type="match status" value="1"/>
</dbReference>
<keyword evidence="6 12" id="KW-0862">Zinc</keyword>
<keyword evidence="11" id="KW-0804">Transcription</keyword>
<dbReference type="Pfam" id="PF10996">
    <property type="entry name" value="Beta-Casp"/>
    <property type="match status" value="1"/>
</dbReference>
<keyword evidence="1 12" id="KW-0806">Transcription termination</keyword>